<dbReference type="AlphaFoldDB" id="A0A655CRR5"/>
<organism evidence="1 2">
    <name type="scientific">Salmonella enterica subsp. enterica serovar Bovismorbificans</name>
    <dbReference type="NCBI Taxonomy" id="58097"/>
    <lineage>
        <taxon>Bacteria</taxon>
        <taxon>Pseudomonadati</taxon>
        <taxon>Pseudomonadota</taxon>
        <taxon>Gammaproteobacteria</taxon>
        <taxon>Enterobacterales</taxon>
        <taxon>Enterobacteriaceae</taxon>
        <taxon>Salmonella</taxon>
    </lineage>
</organism>
<evidence type="ECO:0000313" key="1">
    <source>
        <dbReference type="EMBL" id="CNU26552.1"/>
    </source>
</evidence>
<sequence>MLSACKSCIVNIPGKPNGARRRAIFAAFRTAIAADRYANIDLSLILSALCHFSNDRFADGGMFGKAVALYA</sequence>
<reference evidence="1 2" key="1">
    <citation type="submission" date="2015-03" db="EMBL/GenBank/DDBJ databases">
        <authorList>
            <consortium name="Pathogen Informatics"/>
        </authorList>
    </citation>
    <scope>NUCLEOTIDE SEQUENCE [LARGE SCALE GENOMIC DNA]</scope>
    <source>
        <strain evidence="1 2">D4891</strain>
    </source>
</reference>
<name>A0A655CRR5_SALET</name>
<proteinExistence type="predicted"/>
<evidence type="ECO:0000313" key="2">
    <source>
        <dbReference type="Proteomes" id="UP000042394"/>
    </source>
</evidence>
<gene>
    <name evidence="1" type="ORF">ERS008207_02276</name>
</gene>
<accession>A0A655CRR5</accession>
<dbReference type="Proteomes" id="UP000042394">
    <property type="component" value="Unassembled WGS sequence"/>
</dbReference>
<dbReference type="EMBL" id="CQPD01000020">
    <property type="protein sequence ID" value="CNU26552.1"/>
    <property type="molecule type" value="Genomic_DNA"/>
</dbReference>
<protein>
    <submittedName>
        <fullName evidence="1">Uncharacterized protein</fullName>
    </submittedName>
</protein>